<gene>
    <name evidence="2" type="ORF">C1SCF055_LOCUS22918</name>
</gene>
<comment type="caution">
    <text evidence="2">The sequence shown here is derived from an EMBL/GenBank/DDBJ whole genome shotgun (WGS) entry which is preliminary data.</text>
</comment>
<dbReference type="EMBL" id="CAMXCT030002211">
    <property type="protein sequence ID" value="CAL4783752.1"/>
    <property type="molecule type" value="Genomic_DNA"/>
</dbReference>
<dbReference type="EMBL" id="CAMXCT010002211">
    <property type="protein sequence ID" value="CAI3996440.1"/>
    <property type="molecule type" value="Genomic_DNA"/>
</dbReference>
<reference evidence="2" key="1">
    <citation type="submission" date="2022-10" db="EMBL/GenBank/DDBJ databases">
        <authorList>
            <person name="Chen Y."/>
            <person name="Dougan E. K."/>
            <person name="Chan C."/>
            <person name="Rhodes N."/>
            <person name="Thang M."/>
        </authorList>
    </citation>
    <scope>NUCLEOTIDE SEQUENCE</scope>
</reference>
<organism evidence="2">
    <name type="scientific">Cladocopium goreaui</name>
    <dbReference type="NCBI Taxonomy" id="2562237"/>
    <lineage>
        <taxon>Eukaryota</taxon>
        <taxon>Sar</taxon>
        <taxon>Alveolata</taxon>
        <taxon>Dinophyceae</taxon>
        <taxon>Suessiales</taxon>
        <taxon>Symbiodiniaceae</taxon>
        <taxon>Cladocopium</taxon>
    </lineage>
</organism>
<feature type="compositionally biased region" description="Low complexity" evidence="1">
    <location>
        <begin position="135"/>
        <end position="145"/>
    </location>
</feature>
<proteinExistence type="predicted"/>
<protein>
    <submittedName>
        <fullName evidence="3">Copia protein</fullName>
    </submittedName>
</protein>
<accession>A0A9P1G3G5</accession>
<name>A0A9P1G3G5_9DINO</name>
<dbReference type="AlphaFoldDB" id="A0A9P1G3G5"/>
<feature type="region of interest" description="Disordered" evidence="1">
    <location>
        <begin position="69"/>
        <end position="153"/>
    </location>
</feature>
<evidence type="ECO:0000313" key="3">
    <source>
        <dbReference type="EMBL" id="CAL4783752.1"/>
    </source>
</evidence>
<dbReference type="Proteomes" id="UP001152797">
    <property type="component" value="Unassembled WGS sequence"/>
</dbReference>
<reference evidence="3 4" key="2">
    <citation type="submission" date="2024-05" db="EMBL/GenBank/DDBJ databases">
        <authorList>
            <person name="Chen Y."/>
            <person name="Shah S."/>
            <person name="Dougan E. K."/>
            <person name="Thang M."/>
            <person name="Chan C."/>
        </authorList>
    </citation>
    <scope>NUCLEOTIDE SEQUENCE [LARGE SCALE GENOMIC DNA]</scope>
</reference>
<evidence type="ECO:0000313" key="2">
    <source>
        <dbReference type="EMBL" id="CAI3996440.1"/>
    </source>
</evidence>
<dbReference type="OrthoDB" id="10598934at2759"/>
<evidence type="ECO:0000313" key="4">
    <source>
        <dbReference type="Proteomes" id="UP001152797"/>
    </source>
</evidence>
<evidence type="ECO:0000256" key="1">
    <source>
        <dbReference type="SAM" id="MobiDB-lite"/>
    </source>
</evidence>
<keyword evidence="4" id="KW-1185">Reference proteome</keyword>
<sequence>MPRVSDMMAAKWQVEKSGEAPGLRGLRGLRFSEATVVEVPADNVVLIDCSNAADPWFDWSLLEKAEAQEAQARSKSAPPRRPERTTSCAETMSKGSRCQARSELSRRHLGRKRRISRRESGRGGAASPAPPPQSPASASESMASGSEKHQGAGETFRAWLEQKPAMMRLSPFRCETGVAWDFPLAKSEKRELLLQHFAATERIAEEQAMQAEHEVELAWREERRHRHSLVSAKAAISRMRKKGRRMSLGA</sequence>
<feature type="compositionally biased region" description="Basic residues" evidence="1">
    <location>
        <begin position="107"/>
        <end position="116"/>
    </location>
</feature>
<dbReference type="EMBL" id="CAMXCT020002211">
    <property type="protein sequence ID" value="CAL1149815.1"/>
    <property type="molecule type" value="Genomic_DNA"/>
</dbReference>
<feature type="compositionally biased region" description="Polar residues" evidence="1">
    <location>
        <begin position="85"/>
        <end position="96"/>
    </location>
</feature>